<keyword evidence="2 4" id="KW-0560">Oxidoreductase</keyword>
<feature type="domain" description="Dehydrogenase E1 component" evidence="6">
    <location>
        <begin position="97"/>
        <end position="392"/>
    </location>
</feature>
<gene>
    <name evidence="8" type="primary">bkdA1_2</name>
    <name evidence="8" type="ORF">GCM10011487_56180</name>
</gene>
<evidence type="ECO:0000259" key="6">
    <source>
        <dbReference type="Pfam" id="PF00676"/>
    </source>
</evidence>
<dbReference type="GO" id="GO:0003863">
    <property type="term" value="F:branched-chain 2-oxo acid dehydrogenase activity"/>
    <property type="evidence" value="ECO:0007669"/>
    <property type="project" value="UniProtKB-EC"/>
</dbReference>
<dbReference type="Gene3D" id="3.40.50.970">
    <property type="match status" value="1"/>
</dbReference>
<sequence>MLHSTRLDRQAVALRPARNAPLTLRIPEPAARPGEPVNFSKLRLSAPGAVRRPALDAEPRAMHDLAYELIRVLDENGHAVGPWVPEISSATLIAGLRNMMLTRVFDERMYRAQRQGKCSFYVRSTGEEAVAVAQAAALESTDMLFGSYRSQGLLIARGYPLLKMMGQVYSNALDPLLGRQMPVMYSSREHNYFTISGNLGTQFIQAVGWAMGSALSGDTRIAASWIGDGTTAEGDFHYALTFASVYRAPVILNVVNNQWAISSFQGIAGGDEAPFAARAVGYGLPALRVDGNDFLAVYAATKWAAQRARSNHGATLIELFTYRAEAHSTSDDPSRYRPADEGAKWPLGDPIARLKQHLIARGEWSEQKHASLQEEVTAEVRNLQKEAEARGVHGNNHTASPKTMFEGVFKEPDPRLLKQRQEAGF</sequence>
<dbReference type="CDD" id="cd02000">
    <property type="entry name" value="TPP_E1_PDC_ADC_BCADC"/>
    <property type="match status" value="1"/>
</dbReference>
<feature type="region of interest" description="Disordered" evidence="5">
    <location>
        <begin position="390"/>
        <end position="425"/>
    </location>
</feature>
<dbReference type="InterPro" id="IPR029061">
    <property type="entry name" value="THDP-binding"/>
</dbReference>
<dbReference type="RefSeq" id="WP_161815218.1">
    <property type="nucleotide sequence ID" value="NZ_BLJN01000006.1"/>
</dbReference>
<name>A0A829YLM2_9GAMM</name>
<evidence type="ECO:0000256" key="4">
    <source>
        <dbReference type="RuleBase" id="RU365014"/>
    </source>
</evidence>
<evidence type="ECO:0000256" key="2">
    <source>
        <dbReference type="ARBA" id="ARBA00023002"/>
    </source>
</evidence>
<reference evidence="9" key="1">
    <citation type="submission" date="2020-01" db="EMBL/GenBank/DDBJ databases">
        <title>'Steroidobacter agaridevorans' sp. nov., agar-degrading bacteria isolated from rhizosphere soils.</title>
        <authorList>
            <person name="Ikenaga M."/>
            <person name="Kataoka M."/>
            <person name="Murouchi A."/>
            <person name="Katsuragi S."/>
            <person name="Sakai M."/>
        </authorList>
    </citation>
    <scope>NUCLEOTIDE SEQUENCE [LARGE SCALE GENOMIC DNA]</scope>
    <source>
        <strain evidence="9">YU21-B</strain>
    </source>
</reference>
<dbReference type="SUPFAM" id="SSF52518">
    <property type="entry name" value="Thiamin diphosphate-binding fold (THDP-binding)"/>
    <property type="match status" value="1"/>
</dbReference>
<accession>A0A829YLM2</accession>
<evidence type="ECO:0000256" key="1">
    <source>
        <dbReference type="ARBA" id="ARBA00001964"/>
    </source>
</evidence>
<comment type="cofactor">
    <cofactor evidence="1 4">
        <name>thiamine diphosphate</name>
        <dbReference type="ChEBI" id="CHEBI:58937"/>
    </cofactor>
</comment>
<dbReference type="InterPro" id="IPR050771">
    <property type="entry name" value="Alpha-ketoacid_DH_E1_comp"/>
</dbReference>
<comment type="function">
    <text evidence="4">The branched-chain alpha-keto dehydrogenase complex catalyzes the overall conversion of alpha-keto acids to acyl-CoA and CO(2). It contains multiple copies of three enzymatic components: branched-chain alpha-keto acid decarboxylase (E1), lipoamide acyltransferase (E2) and lipoamide dehydrogenase (E3).</text>
</comment>
<dbReference type="Proteomes" id="UP000445000">
    <property type="component" value="Unassembled WGS sequence"/>
</dbReference>
<dbReference type="InterPro" id="IPR001017">
    <property type="entry name" value="DH_E1"/>
</dbReference>
<evidence type="ECO:0000313" key="9">
    <source>
        <dbReference type="Proteomes" id="UP000445000"/>
    </source>
</evidence>
<evidence type="ECO:0000259" key="7">
    <source>
        <dbReference type="Pfam" id="PF12573"/>
    </source>
</evidence>
<dbReference type="EMBL" id="BLJN01000006">
    <property type="protein sequence ID" value="GFE83618.1"/>
    <property type="molecule type" value="Genomic_DNA"/>
</dbReference>
<evidence type="ECO:0000256" key="3">
    <source>
        <dbReference type="ARBA" id="ARBA00023052"/>
    </source>
</evidence>
<evidence type="ECO:0000313" key="8">
    <source>
        <dbReference type="EMBL" id="GFE83618.1"/>
    </source>
</evidence>
<feature type="compositionally biased region" description="Basic and acidic residues" evidence="5">
    <location>
        <begin position="408"/>
        <end position="425"/>
    </location>
</feature>
<organism evidence="8 9">
    <name type="scientific">Steroidobacter agaridevorans</name>
    <dbReference type="NCBI Taxonomy" id="2695856"/>
    <lineage>
        <taxon>Bacteria</taxon>
        <taxon>Pseudomonadati</taxon>
        <taxon>Pseudomonadota</taxon>
        <taxon>Gammaproteobacteria</taxon>
        <taxon>Steroidobacterales</taxon>
        <taxon>Steroidobacteraceae</taxon>
        <taxon>Steroidobacter</taxon>
    </lineage>
</organism>
<dbReference type="EC" id="1.2.4.4" evidence="4"/>
<dbReference type="Pfam" id="PF00676">
    <property type="entry name" value="E1_dh"/>
    <property type="match status" value="1"/>
</dbReference>
<proteinExistence type="inferred from homology"/>
<keyword evidence="9" id="KW-1185">Reference proteome</keyword>
<dbReference type="Pfam" id="PF12573">
    <property type="entry name" value="OxoDH_E1alpha_N"/>
    <property type="match status" value="1"/>
</dbReference>
<comment type="caution">
    <text evidence="8">The sequence shown here is derived from an EMBL/GenBank/DDBJ whole genome shotgun (WGS) entry which is preliminary data.</text>
</comment>
<evidence type="ECO:0000256" key="5">
    <source>
        <dbReference type="SAM" id="MobiDB-lite"/>
    </source>
</evidence>
<dbReference type="InterPro" id="IPR022593">
    <property type="entry name" value="Oxoisoval_DH_suAlpha_N_dom"/>
</dbReference>
<dbReference type="PANTHER" id="PTHR43380:SF1">
    <property type="entry name" value="2-OXOISOVALERATE DEHYDROGENASE SUBUNIT ALPHA, MITOCHONDRIAL"/>
    <property type="match status" value="1"/>
</dbReference>
<protein>
    <recommendedName>
        <fullName evidence="4">2-oxoisovalerate dehydrogenase subunit alpha</fullName>
        <ecNumber evidence="4">1.2.4.4</ecNumber>
    </recommendedName>
    <alternativeName>
        <fullName evidence="4">Branched-chain alpha-keto acid dehydrogenase E1 component alpha chain</fullName>
    </alternativeName>
</protein>
<comment type="catalytic activity">
    <reaction evidence="4">
        <text>N(6)-[(R)-lipoyl]-L-lysyl-[protein] + 3-methyl-2-oxobutanoate + H(+) = N(6)-[(R)-S(8)-2-methylpropanoyldihydrolipoyl]-L-lysyl-[protein] + CO2</text>
        <dbReference type="Rhea" id="RHEA:13457"/>
        <dbReference type="Rhea" id="RHEA-COMP:10474"/>
        <dbReference type="Rhea" id="RHEA-COMP:10497"/>
        <dbReference type="ChEBI" id="CHEBI:11851"/>
        <dbReference type="ChEBI" id="CHEBI:15378"/>
        <dbReference type="ChEBI" id="CHEBI:16526"/>
        <dbReference type="ChEBI" id="CHEBI:83099"/>
        <dbReference type="ChEBI" id="CHEBI:83142"/>
        <dbReference type="EC" id="1.2.4.4"/>
    </reaction>
</comment>
<comment type="similarity">
    <text evidence="4">Belongs to the BCKDHA family.</text>
</comment>
<keyword evidence="3 4" id="KW-0786">Thiamine pyrophosphate</keyword>
<dbReference type="AlphaFoldDB" id="A0A829YLM2"/>
<dbReference type="GO" id="GO:0009083">
    <property type="term" value="P:branched-chain amino acid catabolic process"/>
    <property type="evidence" value="ECO:0007669"/>
    <property type="project" value="TreeGrafter"/>
</dbReference>
<feature type="domain" description="2-oxoisovalerate dehydrogenase E1 alpha subunit N-terminal" evidence="7">
    <location>
        <begin position="21"/>
        <end position="59"/>
    </location>
</feature>
<dbReference type="PANTHER" id="PTHR43380">
    <property type="entry name" value="2-OXOISOVALERATE DEHYDROGENASE SUBUNIT ALPHA, MITOCHONDRIAL"/>
    <property type="match status" value="1"/>
</dbReference>